<evidence type="ECO:0000313" key="2">
    <source>
        <dbReference type="Proteomes" id="UP000003448"/>
    </source>
</evidence>
<sequence>MSLPAAALAQLLSATGQLTSKAVGEPVPASEGKALTVHGQFVRAAVQVEALSVGGDHPPSLMVASHLTQAGITAYVLDPTRG</sequence>
<comment type="caution">
    <text evidence="1">The sequence shown here is derived from an EMBL/GenBank/DDBJ whole genome shotgun (WGS) entry which is preliminary data.</text>
</comment>
<dbReference type="EMBL" id="CAIE01000035">
    <property type="protein sequence ID" value="CCH19426.1"/>
    <property type="molecule type" value="Genomic_DNA"/>
</dbReference>
<reference evidence="2" key="1">
    <citation type="journal article" date="2012" name="J. Bacteriol.">
        <title>Genome Sequence of Micromonospora lupini Lupac 08, Isolated from Root Nodules of Lupinus angustifolius.</title>
        <authorList>
            <person name="Alonso-Vega P."/>
            <person name="Normand P."/>
            <person name="Bacigalupe R."/>
            <person name="Pujic P."/>
            <person name="Lajus A."/>
            <person name="Vallenet D."/>
            <person name="Carro L."/>
            <person name="Coll P."/>
            <person name="Trujillo M.E."/>
        </authorList>
    </citation>
    <scope>NUCLEOTIDE SEQUENCE [LARGE SCALE GENOMIC DNA]</scope>
    <source>
        <strain evidence="2">Lupac 08</strain>
    </source>
</reference>
<dbReference type="AlphaFoldDB" id="I0L6H9"/>
<protein>
    <submittedName>
        <fullName evidence="1">Uncharacterized protein</fullName>
    </submittedName>
</protein>
<gene>
    <name evidence="1" type="ORF">MILUP08_44301</name>
</gene>
<organism evidence="1 2">
    <name type="scientific">Micromonospora lupini str. Lupac 08</name>
    <dbReference type="NCBI Taxonomy" id="1150864"/>
    <lineage>
        <taxon>Bacteria</taxon>
        <taxon>Bacillati</taxon>
        <taxon>Actinomycetota</taxon>
        <taxon>Actinomycetes</taxon>
        <taxon>Micromonosporales</taxon>
        <taxon>Micromonosporaceae</taxon>
        <taxon>Micromonospora</taxon>
    </lineage>
</organism>
<dbReference type="Proteomes" id="UP000003448">
    <property type="component" value="Unassembled WGS sequence"/>
</dbReference>
<proteinExistence type="predicted"/>
<dbReference type="STRING" id="1150864.MILUP08_44301"/>
<name>I0L6H9_9ACTN</name>
<evidence type="ECO:0000313" key="1">
    <source>
        <dbReference type="EMBL" id="CCH19426.1"/>
    </source>
</evidence>
<accession>I0L6H9</accession>
<keyword evidence="2" id="KW-1185">Reference proteome</keyword>